<proteinExistence type="predicted"/>
<protein>
    <submittedName>
        <fullName evidence="1">1,2-phenylacetyl-CoA epoxidase subunit PaaC</fullName>
        <ecNumber evidence="1">1.14.13.149</ecNumber>
    </submittedName>
</protein>
<evidence type="ECO:0000313" key="2">
    <source>
        <dbReference type="Proteomes" id="UP001244443"/>
    </source>
</evidence>
<dbReference type="GO" id="GO:0005829">
    <property type="term" value="C:cytosol"/>
    <property type="evidence" value="ECO:0007669"/>
    <property type="project" value="TreeGrafter"/>
</dbReference>
<dbReference type="GO" id="GO:0097266">
    <property type="term" value="F:phenylacetyl-CoA 1,2-epoxidase activity"/>
    <property type="evidence" value="ECO:0007669"/>
    <property type="project" value="UniProtKB-EC"/>
</dbReference>
<sequence length="251" mass="28768">MTEEALKDLLYKIADDLLILGHRNSEWTGVGPLLEEDIAFSSMAQDKVGQSLAFYQLLHQLGEQDPDTVAFTRNAEQFHNSQFVELPIGEYDFSLIRHFLFDHADYIRFSMLAECPIEEVAKVARKLKGEIKYHVMHANTWIKQLATANEEAHDRLQKSLEEALPYALGMFEPSKFEKEIVEAGVYPGEAEIEKQWKENIAIVLEEAGLKLPDWNSIEAVYGGRYGKHTEHLQPLVEEMSEVFRVDPTADW</sequence>
<dbReference type="InterPro" id="IPR009078">
    <property type="entry name" value="Ferritin-like_SF"/>
</dbReference>
<organism evidence="1 2">
    <name type="scientific">Marivirga arenosa</name>
    <dbReference type="NCBI Taxonomy" id="3059076"/>
    <lineage>
        <taxon>Bacteria</taxon>
        <taxon>Pseudomonadati</taxon>
        <taxon>Bacteroidota</taxon>
        <taxon>Cytophagia</taxon>
        <taxon>Cytophagales</taxon>
        <taxon>Marivirgaceae</taxon>
        <taxon>Marivirga</taxon>
    </lineage>
</organism>
<dbReference type="InterPro" id="IPR011882">
    <property type="entry name" value="PaaC"/>
</dbReference>
<dbReference type="InterPro" id="IPR007814">
    <property type="entry name" value="PaaA_PaaC"/>
</dbReference>
<dbReference type="InterPro" id="IPR012347">
    <property type="entry name" value="Ferritin-like"/>
</dbReference>
<evidence type="ECO:0000313" key="1">
    <source>
        <dbReference type="EMBL" id="WMN06884.1"/>
    </source>
</evidence>
<dbReference type="NCBIfam" id="TIGR02158">
    <property type="entry name" value="PA_CoA_Oxy3"/>
    <property type="match status" value="1"/>
</dbReference>
<dbReference type="Pfam" id="PF05138">
    <property type="entry name" value="PaaA_PaaC"/>
    <property type="match status" value="1"/>
</dbReference>
<keyword evidence="2" id="KW-1185">Reference proteome</keyword>
<dbReference type="PANTHER" id="PTHR30458:SF0">
    <property type="entry name" value="1,2-PHENYLACETYL-COA EPOXIDASE, SUBUNIT C"/>
    <property type="match status" value="1"/>
</dbReference>
<dbReference type="GO" id="GO:0010124">
    <property type="term" value="P:phenylacetate catabolic process"/>
    <property type="evidence" value="ECO:0007669"/>
    <property type="project" value="InterPro"/>
</dbReference>
<dbReference type="RefSeq" id="WP_308356856.1">
    <property type="nucleotide sequence ID" value="NZ_CP129970.2"/>
</dbReference>
<dbReference type="AlphaFoldDB" id="A0AA51N6J5"/>
<accession>A0AA51N6J5</accession>
<dbReference type="PANTHER" id="PTHR30458">
    <property type="entry name" value="PHENYLACETIC ACID DEGRADATION PROTEIN PAA"/>
    <property type="match status" value="1"/>
</dbReference>
<dbReference type="SUPFAM" id="SSF47240">
    <property type="entry name" value="Ferritin-like"/>
    <property type="match status" value="1"/>
</dbReference>
<keyword evidence="1" id="KW-0560">Oxidoreductase</keyword>
<dbReference type="Proteomes" id="UP001244443">
    <property type="component" value="Chromosome"/>
</dbReference>
<reference evidence="1" key="1">
    <citation type="submission" date="2023-08" db="EMBL/GenBank/DDBJ databases">
        <title>Comparative genomics and taxonomic characterization of three novel marine species of genus Marivirga.</title>
        <authorList>
            <person name="Muhammad N."/>
            <person name="Kim S.-G."/>
        </authorList>
    </citation>
    <scope>NUCLEOTIDE SEQUENCE [LARGE SCALE GENOMIC DNA]</scope>
    <source>
        <strain evidence="1">ABR2-2</strain>
    </source>
</reference>
<dbReference type="Gene3D" id="1.20.1260.10">
    <property type="match status" value="1"/>
</dbReference>
<gene>
    <name evidence="1" type="primary">paaC</name>
    <name evidence="1" type="ORF">QYS48_34115</name>
</gene>
<dbReference type="EC" id="1.14.13.149" evidence="1"/>
<name>A0AA51N6J5_9BACT</name>
<dbReference type="EMBL" id="CP129970">
    <property type="protein sequence ID" value="WMN06884.1"/>
    <property type="molecule type" value="Genomic_DNA"/>
</dbReference>
<dbReference type="InterPro" id="IPR052703">
    <property type="entry name" value="Aromatic_CoA_ox/epox"/>
</dbReference>